<sequence length="332" mass="38551">MHIATRPGVKVPSPLTCNSLTSSRYIKLTSESLRDIELSDEFNLDELNTVATKLSSYLIEAIVQFDEQWFFITEYEMYIRNRSQLDDCAQESWWLMYPGELEAYIVKKNEKKNSWFEISLFWDRIEFLVSGGIRGNYSDGSVTPFLGSAHQSLGPFNIRTNTRTTNVLVREEAATVTQTTRRLRQYKKMAAYQKWLFRSSRFVRKGFCTTVPLEVYCNSAKTNMASVASFLLKKIVEEKFVEEDIKYTLKLLYTNIFRREQQNISLNTFKNDCQQVKLTANQQSIVKCFIHLAEGNMNKLTGDDILSVYKGTLANFCKNEDDKKLRKNVHLL</sequence>
<reference evidence="1 2" key="1">
    <citation type="submission" date="2024-04" db="EMBL/GenBank/DDBJ databases">
        <title>genome sequences of Mucor flavus KT1a and Helicostylum pulchrum KT1b strains isolation_sourced from the surface of a dry-aged beef.</title>
        <authorList>
            <person name="Toyotome T."/>
            <person name="Hosono M."/>
            <person name="Torimaru M."/>
            <person name="Fukuda K."/>
            <person name="Mikami N."/>
        </authorList>
    </citation>
    <scope>NUCLEOTIDE SEQUENCE [LARGE SCALE GENOMIC DNA]</scope>
    <source>
        <strain evidence="1 2">KT1b</strain>
    </source>
</reference>
<accession>A0ABP9YCG7</accession>
<organism evidence="1 2">
    <name type="scientific">Helicostylum pulchrum</name>
    <dbReference type="NCBI Taxonomy" id="562976"/>
    <lineage>
        <taxon>Eukaryota</taxon>
        <taxon>Fungi</taxon>
        <taxon>Fungi incertae sedis</taxon>
        <taxon>Mucoromycota</taxon>
        <taxon>Mucoromycotina</taxon>
        <taxon>Mucoromycetes</taxon>
        <taxon>Mucorales</taxon>
        <taxon>Mucorineae</taxon>
        <taxon>Mucoraceae</taxon>
        <taxon>Helicostylum</taxon>
    </lineage>
</organism>
<proteinExistence type="predicted"/>
<evidence type="ECO:0000313" key="2">
    <source>
        <dbReference type="Proteomes" id="UP001476247"/>
    </source>
</evidence>
<dbReference type="EMBL" id="BAABUJ010000037">
    <property type="protein sequence ID" value="GAA5804659.1"/>
    <property type="molecule type" value="Genomic_DNA"/>
</dbReference>
<dbReference type="Proteomes" id="UP001476247">
    <property type="component" value="Unassembled WGS sequence"/>
</dbReference>
<name>A0ABP9YCG7_9FUNG</name>
<gene>
    <name evidence="1" type="ORF">HPULCUR_010161</name>
</gene>
<keyword evidence="2" id="KW-1185">Reference proteome</keyword>
<comment type="caution">
    <text evidence="1">The sequence shown here is derived from an EMBL/GenBank/DDBJ whole genome shotgun (WGS) entry which is preliminary data.</text>
</comment>
<protein>
    <submittedName>
        <fullName evidence="1">Uncharacterized protein</fullName>
    </submittedName>
</protein>
<evidence type="ECO:0000313" key="1">
    <source>
        <dbReference type="EMBL" id="GAA5804659.1"/>
    </source>
</evidence>